<evidence type="ECO:0000313" key="4">
    <source>
        <dbReference type="Proteomes" id="UP000244338"/>
    </source>
</evidence>
<accession>A0A2R6Y5A0</accession>
<dbReference type="PROSITE" id="PS51782">
    <property type="entry name" value="LYSM"/>
    <property type="match status" value="1"/>
</dbReference>
<feature type="region of interest" description="Disordered" evidence="1">
    <location>
        <begin position="317"/>
        <end position="381"/>
    </location>
</feature>
<feature type="region of interest" description="Disordered" evidence="1">
    <location>
        <begin position="153"/>
        <end position="205"/>
    </location>
</feature>
<dbReference type="SMART" id="SM00257">
    <property type="entry name" value="LysM"/>
    <property type="match status" value="1"/>
</dbReference>
<dbReference type="AlphaFoldDB" id="A0A2R6Y5A0"/>
<evidence type="ECO:0000256" key="1">
    <source>
        <dbReference type="SAM" id="MobiDB-lite"/>
    </source>
</evidence>
<comment type="caution">
    <text evidence="3">The sequence shown here is derived from an EMBL/GenBank/DDBJ whole genome shotgun (WGS) entry which is preliminary data.</text>
</comment>
<feature type="compositionally biased region" description="Low complexity" evidence="1">
    <location>
        <begin position="153"/>
        <end position="170"/>
    </location>
</feature>
<evidence type="ECO:0000259" key="2">
    <source>
        <dbReference type="PROSITE" id="PS51782"/>
    </source>
</evidence>
<dbReference type="InterPro" id="IPR018392">
    <property type="entry name" value="LysM"/>
</dbReference>
<dbReference type="Proteomes" id="UP000244338">
    <property type="component" value="Unassembled WGS sequence"/>
</dbReference>
<name>A0A2R6Y5A0_9BACL</name>
<dbReference type="Gene3D" id="3.10.350.10">
    <property type="entry name" value="LysM domain"/>
    <property type="match status" value="1"/>
</dbReference>
<feature type="compositionally biased region" description="Basic and acidic residues" evidence="1">
    <location>
        <begin position="349"/>
        <end position="359"/>
    </location>
</feature>
<protein>
    <recommendedName>
        <fullName evidence="2">LysM domain-containing protein</fullName>
    </recommendedName>
</protein>
<evidence type="ECO:0000313" key="3">
    <source>
        <dbReference type="EMBL" id="PTQ57833.1"/>
    </source>
</evidence>
<dbReference type="Pfam" id="PF01476">
    <property type="entry name" value="LysM"/>
    <property type="match status" value="1"/>
</dbReference>
<dbReference type="InterPro" id="IPR036779">
    <property type="entry name" value="LysM_dom_sf"/>
</dbReference>
<sequence length="400" mass="43521">MSYVVIQPGDTLAAIAERYGVTIETLKGLNPSLDERFEPGMRLILGKPVLRVSVETKKTGATVTSNEPVAAEKAVDKRADTMPDTEKSSAINKTSFLPGMLPHVFHRPYLFPDSKETPLALEKSSEVSDHVGTRDAFEQTAFPVQTTEKLTLSNKASSNKASTNKVSTNKVSTNKGSLDETSAPKTLVHHTSDRKHASDQTVFGEGRTQVGQTSYVDMDLERIRAMSARAFIYPQSAPTPAVPAAPSHLPVRPPLTNGPVPGLVPRYAQPWGIVPIAFYSSIYSSLPETKYGPVIPSPAIPPVMPFFPFANAPHGSLASQSSAPPVQPLQKAASGHGKPYGQDQPIRTVGHEEKKDAQKEGNLSPKQWAETTKTETTKTTKMRAKQYPVLEIDRWMIEES</sequence>
<gene>
    <name evidence="3" type="ORF">BSOLF_0695</name>
</gene>
<dbReference type="CDD" id="cd00118">
    <property type="entry name" value="LysM"/>
    <property type="match status" value="1"/>
</dbReference>
<feature type="domain" description="LysM" evidence="2">
    <location>
        <begin position="2"/>
        <end position="45"/>
    </location>
</feature>
<reference evidence="4" key="1">
    <citation type="journal article" date="2018" name="Sci. Rep.">
        <title>Lignite coal burning seam in the remote Altai Mountains harbors a hydrogen-driven thermophilic microbial community.</title>
        <authorList>
            <person name="Kadnikov V.V."/>
            <person name="Mardanov A.V."/>
            <person name="Ivasenko D.A."/>
            <person name="Antsiferov D.V."/>
            <person name="Beletsky A.V."/>
            <person name="Karnachuk O.V."/>
            <person name="Ravin N.V."/>
        </authorList>
    </citation>
    <scope>NUCLEOTIDE SEQUENCE [LARGE SCALE GENOMIC DNA]</scope>
</reference>
<proteinExistence type="predicted"/>
<dbReference type="EMBL" id="PEBX01000002">
    <property type="protein sequence ID" value="PTQ57833.1"/>
    <property type="molecule type" value="Genomic_DNA"/>
</dbReference>
<organism evidence="3 4">
    <name type="scientific">Candidatus Carbonibacillus altaicus</name>
    <dbReference type="NCBI Taxonomy" id="2163959"/>
    <lineage>
        <taxon>Bacteria</taxon>
        <taxon>Bacillati</taxon>
        <taxon>Bacillota</taxon>
        <taxon>Bacilli</taxon>
        <taxon>Bacillales</taxon>
        <taxon>Candidatus Carbonibacillus</taxon>
    </lineage>
</organism>
<feature type="compositionally biased region" description="Polar residues" evidence="1">
    <location>
        <begin position="171"/>
        <end position="184"/>
    </location>
</feature>
<dbReference type="SUPFAM" id="SSF54106">
    <property type="entry name" value="LysM domain"/>
    <property type="match status" value="1"/>
</dbReference>